<dbReference type="PANTHER" id="PTHR43712">
    <property type="entry name" value="PUTATIVE (AFU_ORTHOLOGUE AFUA_4G14580)-RELATED"/>
    <property type="match status" value="1"/>
</dbReference>
<reference evidence="6" key="2">
    <citation type="journal article" date="2023" name="IMA Fungus">
        <title>Comparative genomic study of the Penicillium genus elucidates a diverse pangenome and 15 lateral gene transfer events.</title>
        <authorList>
            <person name="Petersen C."/>
            <person name="Sorensen T."/>
            <person name="Nielsen M.R."/>
            <person name="Sondergaard T.E."/>
            <person name="Sorensen J.L."/>
            <person name="Fitzpatrick D.A."/>
            <person name="Frisvad J.C."/>
            <person name="Nielsen K.L."/>
        </authorList>
    </citation>
    <scope>NUCLEOTIDE SEQUENCE</scope>
    <source>
        <strain evidence="6">IBT 30069</strain>
    </source>
</reference>
<comment type="caution">
    <text evidence="6">The sequence shown here is derived from an EMBL/GenBank/DDBJ whole genome shotgun (WGS) entry which is preliminary data.</text>
</comment>
<dbReference type="InterPro" id="IPR029063">
    <property type="entry name" value="SAM-dependent_MTases_sf"/>
</dbReference>
<dbReference type="GO" id="GO:0032259">
    <property type="term" value="P:methylation"/>
    <property type="evidence" value="ECO:0007669"/>
    <property type="project" value="UniProtKB-KW"/>
</dbReference>
<evidence type="ECO:0000259" key="5">
    <source>
        <dbReference type="Pfam" id="PF00891"/>
    </source>
</evidence>
<feature type="active site" description="Proton acceptor" evidence="4">
    <location>
        <position position="299"/>
    </location>
</feature>
<dbReference type="InterPro" id="IPR016461">
    <property type="entry name" value="COMT-like"/>
</dbReference>
<evidence type="ECO:0000256" key="1">
    <source>
        <dbReference type="ARBA" id="ARBA00022603"/>
    </source>
</evidence>
<dbReference type="AlphaFoldDB" id="A0A9W9FVL5"/>
<dbReference type="Proteomes" id="UP001149165">
    <property type="component" value="Unassembled WGS sequence"/>
</dbReference>
<dbReference type="InterPro" id="IPR001077">
    <property type="entry name" value="COMT_C"/>
</dbReference>
<reference evidence="6" key="1">
    <citation type="submission" date="2022-11" db="EMBL/GenBank/DDBJ databases">
        <authorList>
            <person name="Petersen C."/>
        </authorList>
    </citation>
    <scope>NUCLEOTIDE SEQUENCE</scope>
    <source>
        <strain evidence="6">IBT 30069</strain>
    </source>
</reference>
<proteinExistence type="predicted"/>
<feature type="domain" description="O-methyltransferase C-terminal" evidence="5">
    <location>
        <begin position="227"/>
        <end position="369"/>
    </location>
</feature>
<dbReference type="InterPro" id="IPR036388">
    <property type="entry name" value="WH-like_DNA-bd_sf"/>
</dbReference>
<keyword evidence="7" id="KW-1185">Reference proteome</keyword>
<dbReference type="SUPFAM" id="SSF46785">
    <property type="entry name" value="Winged helix' DNA-binding domain"/>
    <property type="match status" value="1"/>
</dbReference>
<dbReference type="Pfam" id="PF00891">
    <property type="entry name" value="Methyltransf_2"/>
    <property type="match status" value="1"/>
</dbReference>
<dbReference type="SUPFAM" id="SSF53335">
    <property type="entry name" value="S-adenosyl-L-methionine-dependent methyltransferases"/>
    <property type="match status" value="1"/>
</dbReference>
<dbReference type="Gene3D" id="1.10.10.10">
    <property type="entry name" value="Winged helix-like DNA-binding domain superfamily/Winged helix DNA-binding domain"/>
    <property type="match status" value="1"/>
</dbReference>
<dbReference type="PIRSF" id="PIRSF005739">
    <property type="entry name" value="O-mtase"/>
    <property type="match status" value="1"/>
</dbReference>
<evidence type="ECO:0000313" key="6">
    <source>
        <dbReference type="EMBL" id="KAJ5106492.1"/>
    </source>
</evidence>
<organism evidence="6 7">
    <name type="scientific">Penicillium angulare</name>
    <dbReference type="NCBI Taxonomy" id="116970"/>
    <lineage>
        <taxon>Eukaryota</taxon>
        <taxon>Fungi</taxon>
        <taxon>Dikarya</taxon>
        <taxon>Ascomycota</taxon>
        <taxon>Pezizomycotina</taxon>
        <taxon>Eurotiomycetes</taxon>
        <taxon>Eurotiomycetidae</taxon>
        <taxon>Eurotiales</taxon>
        <taxon>Aspergillaceae</taxon>
        <taxon>Penicillium</taxon>
    </lineage>
</organism>
<sequence length="403" mass="44527">MSVADLIDRINATTDSLPTLADSERRQLLQACDKLKAKLETPFETTARLVFSGHQAIAVRLGVDFKLYDAIAAKIGQSDESITVSELAGITDADPLLVVRISRFLAAMSVINEVGEGRYTSTPFSNALASTAPLSSAVIHGTHFMSVLAKLPEYFKAKGLESPKDAFDGPFQFAIDSPHYFDFLSTNAYYGQAFNTTMTMSFRRRGKDWFEFFPVAERLRVPDDNDTLIVDIGGSQGEDLKKFKAHFPAIPGKLILQDLPAVVEGAHDLPVGIEAQKHDFFQVQPVKNAKVYFMRTVLHDWPDKQAAQILSQIRDAMGPESILLISETMLPTTGVLLSSALSDLQMMGSFASLERTEAQWRALLEMAGFDLVQTWLPDDCDRSPQALADQPALFEARRKDAMV</sequence>
<dbReference type="OrthoDB" id="1535081at2759"/>
<dbReference type="EMBL" id="JAPQKH010000003">
    <property type="protein sequence ID" value="KAJ5106492.1"/>
    <property type="molecule type" value="Genomic_DNA"/>
</dbReference>
<evidence type="ECO:0000313" key="7">
    <source>
        <dbReference type="Proteomes" id="UP001149165"/>
    </source>
</evidence>
<dbReference type="PROSITE" id="PS51683">
    <property type="entry name" value="SAM_OMT_II"/>
    <property type="match status" value="1"/>
</dbReference>
<dbReference type="GO" id="GO:0044550">
    <property type="term" value="P:secondary metabolite biosynthetic process"/>
    <property type="evidence" value="ECO:0007669"/>
    <property type="project" value="UniProtKB-ARBA"/>
</dbReference>
<dbReference type="PANTHER" id="PTHR43712:SF11">
    <property type="entry name" value="O-METHYLTRANSFERASE (AFU_ORTHOLOGUE AFUA_2G17820)-RELATED"/>
    <property type="match status" value="1"/>
</dbReference>
<dbReference type="GO" id="GO:0008171">
    <property type="term" value="F:O-methyltransferase activity"/>
    <property type="evidence" value="ECO:0007669"/>
    <property type="project" value="InterPro"/>
</dbReference>
<keyword evidence="1" id="KW-0489">Methyltransferase</keyword>
<evidence type="ECO:0000256" key="3">
    <source>
        <dbReference type="ARBA" id="ARBA00022691"/>
    </source>
</evidence>
<keyword evidence="3" id="KW-0949">S-adenosyl-L-methionine</keyword>
<dbReference type="Gene3D" id="3.40.50.150">
    <property type="entry name" value="Vaccinia Virus protein VP39"/>
    <property type="match status" value="1"/>
</dbReference>
<name>A0A9W9FVL5_9EURO</name>
<evidence type="ECO:0000256" key="2">
    <source>
        <dbReference type="ARBA" id="ARBA00022679"/>
    </source>
</evidence>
<gene>
    <name evidence="6" type="ORF">N7456_003167</name>
</gene>
<evidence type="ECO:0000256" key="4">
    <source>
        <dbReference type="PIRSR" id="PIRSR005739-1"/>
    </source>
</evidence>
<accession>A0A9W9FVL5</accession>
<protein>
    <recommendedName>
        <fullName evidence="5">O-methyltransferase C-terminal domain-containing protein</fullName>
    </recommendedName>
</protein>
<dbReference type="InterPro" id="IPR036390">
    <property type="entry name" value="WH_DNA-bd_sf"/>
</dbReference>
<keyword evidence="2" id="KW-0808">Transferase</keyword>